<proteinExistence type="predicted"/>
<gene>
    <name evidence="1" type="ORF">GCM10007884_51630</name>
</gene>
<dbReference type="Proteomes" id="UP001156881">
    <property type="component" value="Unassembled WGS sequence"/>
</dbReference>
<keyword evidence="2" id="KW-1185">Reference proteome</keyword>
<dbReference type="EMBL" id="BSPG01000202">
    <property type="protein sequence ID" value="GLS47153.1"/>
    <property type="molecule type" value="Genomic_DNA"/>
</dbReference>
<comment type="caution">
    <text evidence="1">The sequence shown here is derived from an EMBL/GenBank/DDBJ whole genome shotgun (WGS) entry which is preliminary data.</text>
</comment>
<evidence type="ECO:0000313" key="1">
    <source>
        <dbReference type="EMBL" id="GLS47153.1"/>
    </source>
</evidence>
<protein>
    <submittedName>
        <fullName evidence="1">Uncharacterized protein</fullName>
    </submittedName>
</protein>
<sequence length="54" mass="6610">MLGLWPVRFSCENKIILFGDVEMLVHLHFAHLLRMYERVKVYIKFQRIDHSNKH</sequence>
<reference evidence="2" key="1">
    <citation type="journal article" date="2019" name="Int. J. Syst. Evol. Microbiol.">
        <title>The Global Catalogue of Microorganisms (GCM) 10K type strain sequencing project: providing services to taxonomists for standard genome sequencing and annotation.</title>
        <authorList>
            <consortium name="The Broad Institute Genomics Platform"/>
            <consortium name="The Broad Institute Genome Sequencing Center for Infectious Disease"/>
            <person name="Wu L."/>
            <person name="Ma J."/>
        </authorList>
    </citation>
    <scope>NUCLEOTIDE SEQUENCE [LARGE SCALE GENOMIC DNA]</scope>
    <source>
        <strain evidence="2">NBRC 107710</strain>
    </source>
</reference>
<evidence type="ECO:0000313" key="2">
    <source>
        <dbReference type="Proteomes" id="UP001156881"/>
    </source>
</evidence>
<organism evidence="1 2">
    <name type="scientific">Methylobacterium brachythecii</name>
    <dbReference type="NCBI Taxonomy" id="1176177"/>
    <lineage>
        <taxon>Bacteria</taxon>
        <taxon>Pseudomonadati</taxon>
        <taxon>Pseudomonadota</taxon>
        <taxon>Alphaproteobacteria</taxon>
        <taxon>Hyphomicrobiales</taxon>
        <taxon>Methylobacteriaceae</taxon>
        <taxon>Methylobacterium</taxon>
    </lineage>
</organism>
<name>A0ABQ6DFU9_9HYPH</name>
<accession>A0ABQ6DFU9</accession>